<feature type="transmembrane region" description="Helical" evidence="5">
    <location>
        <begin position="243"/>
        <end position="262"/>
    </location>
</feature>
<feature type="transmembrane region" description="Helical" evidence="5">
    <location>
        <begin position="9"/>
        <end position="29"/>
    </location>
</feature>
<evidence type="ECO:0000256" key="1">
    <source>
        <dbReference type="ARBA" id="ARBA00004141"/>
    </source>
</evidence>
<dbReference type="PANTHER" id="PTHR11040:SF140">
    <property type="entry name" value="ZRT (ZRT), IRT- (IRT-) LIKE PROTEIN TRANSPORTER"/>
    <property type="match status" value="1"/>
</dbReference>
<dbReference type="InterPro" id="IPR003689">
    <property type="entry name" value="ZIP"/>
</dbReference>
<dbReference type="Pfam" id="PF02535">
    <property type="entry name" value="Zip"/>
    <property type="match status" value="1"/>
</dbReference>
<keyword evidence="7" id="KW-1185">Reference proteome</keyword>
<dbReference type="STRING" id="441375.B6ABL2"/>
<dbReference type="OrthoDB" id="448280at2759"/>
<organism evidence="6 7">
    <name type="scientific">Cryptosporidium muris (strain RN66)</name>
    <dbReference type="NCBI Taxonomy" id="441375"/>
    <lineage>
        <taxon>Eukaryota</taxon>
        <taxon>Sar</taxon>
        <taxon>Alveolata</taxon>
        <taxon>Apicomplexa</taxon>
        <taxon>Conoidasida</taxon>
        <taxon>Coccidia</taxon>
        <taxon>Eucoccidiorida</taxon>
        <taxon>Eimeriorina</taxon>
        <taxon>Cryptosporidiidae</taxon>
        <taxon>Cryptosporidium</taxon>
    </lineage>
</organism>
<feature type="transmembrane region" description="Helical" evidence="5">
    <location>
        <begin position="35"/>
        <end position="57"/>
    </location>
</feature>
<evidence type="ECO:0000256" key="5">
    <source>
        <dbReference type="SAM" id="Phobius"/>
    </source>
</evidence>
<dbReference type="EMBL" id="DS989727">
    <property type="protein sequence ID" value="EEA05764.1"/>
    <property type="molecule type" value="Genomic_DNA"/>
</dbReference>
<feature type="transmembrane region" description="Helical" evidence="5">
    <location>
        <begin position="69"/>
        <end position="95"/>
    </location>
</feature>
<evidence type="ECO:0000313" key="7">
    <source>
        <dbReference type="Proteomes" id="UP000001460"/>
    </source>
</evidence>
<dbReference type="GeneID" id="6994957"/>
<dbReference type="GO" id="GO:0016020">
    <property type="term" value="C:membrane"/>
    <property type="evidence" value="ECO:0007669"/>
    <property type="project" value="UniProtKB-SubCell"/>
</dbReference>
<dbReference type="OMA" id="DLHITHY"/>
<evidence type="ECO:0000256" key="4">
    <source>
        <dbReference type="ARBA" id="ARBA00023136"/>
    </source>
</evidence>
<name>B6ABL2_CRYMR</name>
<proteinExistence type="predicted"/>
<evidence type="ECO:0000313" key="6">
    <source>
        <dbReference type="EMBL" id="EEA05764.1"/>
    </source>
</evidence>
<dbReference type="Proteomes" id="UP000001460">
    <property type="component" value="Unassembled WGS sequence"/>
</dbReference>
<keyword evidence="4 5" id="KW-0472">Membrane</keyword>
<keyword evidence="2 5" id="KW-0812">Transmembrane</keyword>
<reference evidence="6" key="1">
    <citation type="submission" date="2008-06" db="EMBL/GenBank/DDBJ databases">
        <authorList>
            <person name="Lorenzi H."/>
            <person name="Inman J."/>
            <person name="Miller J."/>
            <person name="Schobel S."/>
            <person name="Amedeo P."/>
            <person name="Caler E.V."/>
            <person name="da Silva J."/>
        </authorList>
    </citation>
    <scope>NUCLEOTIDE SEQUENCE [LARGE SCALE GENOMIC DNA]</scope>
    <source>
        <strain evidence="6">RN66</strain>
    </source>
</reference>
<dbReference type="PANTHER" id="PTHR11040">
    <property type="entry name" value="ZINC/IRON TRANSPORTER"/>
    <property type="match status" value="1"/>
</dbReference>
<feature type="transmembrane region" description="Helical" evidence="5">
    <location>
        <begin position="268"/>
        <end position="291"/>
    </location>
</feature>
<evidence type="ECO:0000256" key="2">
    <source>
        <dbReference type="ARBA" id="ARBA00022692"/>
    </source>
</evidence>
<dbReference type="AlphaFoldDB" id="B6ABL2"/>
<protein>
    <submittedName>
        <fullName evidence="6">Zinc transporter, putative</fullName>
    </submittedName>
</protein>
<dbReference type="GO" id="GO:0005385">
    <property type="term" value="F:zinc ion transmembrane transporter activity"/>
    <property type="evidence" value="ECO:0007669"/>
    <property type="project" value="TreeGrafter"/>
</dbReference>
<keyword evidence="3 5" id="KW-1133">Transmembrane helix</keyword>
<evidence type="ECO:0000256" key="3">
    <source>
        <dbReference type="ARBA" id="ARBA00022989"/>
    </source>
</evidence>
<gene>
    <name evidence="6" type="ORF">CMU_027740</name>
</gene>
<feature type="transmembrane region" description="Helical" evidence="5">
    <location>
        <begin position="303"/>
        <end position="320"/>
    </location>
</feature>
<dbReference type="eggNOG" id="KOG1558">
    <property type="taxonomic scope" value="Eukaryota"/>
</dbReference>
<dbReference type="VEuPathDB" id="CryptoDB:CMU_027740"/>
<dbReference type="RefSeq" id="XP_002140113.1">
    <property type="nucleotide sequence ID" value="XM_002140077.1"/>
</dbReference>
<comment type="subcellular location">
    <subcellularLocation>
        <location evidence="1">Membrane</location>
        <topology evidence="1">Multi-pass membrane protein</topology>
    </subcellularLocation>
</comment>
<sequence>MDIVILNKIVSFIIIMFIGAIGTYIPIYLGNLNPILLQYINVFSGGTLVTLVLCHLVPEAERLSQLINLRCYIIGTEIPIVSYLTLFGLTLILFFEKALFSSKTVAQFHMHDHSFPHRRDHHHHHHQDPGCRGSINESLSNEVTSSCETMTLNIPQSNISGVNIITPLIPQISYTSTSNLYFLVSALSVHSVFEGILVGISKSVASVIMTTFIIITHKWIEGIAVAAGINKHSEISKTTARQLLASFVLMSPLGIILGQIFSLLNSPLLIVILICISSGALLYVALAEMVIDEFSCGENRKQKFFVFILGIILVSIINIIQHKFGGCNYQDYSNIGDLHITHYNHNHH</sequence>
<feature type="transmembrane region" description="Helical" evidence="5">
    <location>
        <begin position="180"/>
        <end position="200"/>
    </location>
</feature>
<accession>B6ABL2</accession>